<dbReference type="GO" id="GO:0035556">
    <property type="term" value="P:intracellular signal transduction"/>
    <property type="evidence" value="ECO:0007669"/>
    <property type="project" value="InterPro"/>
</dbReference>
<dbReference type="InterPro" id="IPR041664">
    <property type="entry name" value="AAA_16"/>
</dbReference>
<evidence type="ECO:0000256" key="1">
    <source>
        <dbReference type="ARBA" id="ARBA00022741"/>
    </source>
</evidence>
<dbReference type="GO" id="GO:0005737">
    <property type="term" value="C:cytoplasm"/>
    <property type="evidence" value="ECO:0007669"/>
    <property type="project" value="TreeGrafter"/>
</dbReference>
<dbReference type="PANTHER" id="PTHR16305">
    <property type="entry name" value="TESTICULAR SOLUBLE ADENYLYL CYCLASE"/>
    <property type="match status" value="1"/>
</dbReference>
<accession>A0A937W3J4</accession>
<sequence>MQCPQCQHENSASARFCEECGQPMRRRCPACGFEPAPSAKFCPERGQRLGAPARPAAGKVAFAPSTAYTPQHLAKKILTSRSALEGERKQVTVLFADLKGSMELLAERDPEEARQLLDPVLEHMMAAVHRYEGTVNQVMGDGIMALFGAPLAHEDHAVRACYAALAMQTAMQRYAEEVRRTQGLTVQMRVGLHSGEVVVRAIGNDLHMDYSAVGQTTHLAARMEQLATPGSILLTAATLRLVEGFVRVQALGPIPVKGLAEPVEVCELVGVTALRRRLQAAVARGLSPFVGRQSEFEALQQTLVHAGTGQGQVVALLGEPGVGKSRLVYEFLRSHHTQGWLRLESGSVSYGKATAYLPVCDLLKAYCRIEDRDDLRAVRAKVTGQILTLDEALQDTVPAVLALFEALPADSPFLALDPLQRRRRTLEALKRLLLRESQVQPLLLVFEDLHWIDSETQAVLDTLIESLPTARVLLLVNYRPEYQHGWGSKTFYTQLRLDPLPEASADSLLQALLGDDAGVVPLTRLLIARTQGNPFFLEESVRTLVETGVLVGERGAYRLAQPLDTLQVPATVQALLAARIDRLAPADKRLLQTAAVIGTEVPWPLLQAIADTSEEALYHSLAQLQAAEFLYETSLFPERAYTFKHALTHEVAYEGLLHERRRVLHARIVAALEALAGDRLDD</sequence>
<dbReference type="Pfam" id="PF00211">
    <property type="entry name" value="Guanylate_cyc"/>
    <property type="match status" value="1"/>
</dbReference>
<evidence type="ECO:0000313" key="4">
    <source>
        <dbReference type="EMBL" id="MBM3226236.1"/>
    </source>
</evidence>
<dbReference type="PROSITE" id="PS50125">
    <property type="entry name" value="GUANYLATE_CYCLASE_2"/>
    <property type="match status" value="1"/>
</dbReference>
<proteinExistence type="predicted"/>
<dbReference type="InterPro" id="IPR029787">
    <property type="entry name" value="Nucleotide_cyclase"/>
</dbReference>
<gene>
    <name evidence="4" type="ORF">FJZ47_20930</name>
</gene>
<dbReference type="GO" id="GO:0005524">
    <property type="term" value="F:ATP binding"/>
    <property type="evidence" value="ECO:0007669"/>
    <property type="project" value="UniProtKB-KW"/>
</dbReference>
<evidence type="ECO:0000259" key="3">
    <source>
        <dbReference type="PROSITE" id="PS50125"/>
    </source>
</evidence>
<dbReference type="GO" id="GO:0009190">
    <property type="term" value="P:cyclic nucleotide biosynthetic process"/>
    <property type="evidence" value="ECO:0007669"/>
    <property type="project" value="InterPro"/>
</dbReference>
<dbReference type="Gene3D" id="3.30.70.1230">
    <property type="entry name" value="Nucleotide cyclase"/>
    <property type="match status" value="1"/>
</dbReference>
<dbReference type="AlphaFoldDB" id="A0A937W3J4"/>
<organism evidence="4 5">
    <name type="scientific">Tectimicrobiota bacterium</name>
    <dbReference type="NCBI Taxonomy" id="2528274"/>
    <lineage>
        <taxon>Bacteria</taxon>
        <taxon>Pseudomonadati</taxon>
        <taxon>Nitrospinota/Tectimicrobiota group</taxon>
        <taxon>Candidatus Tectimicrobiota</taxon>
    </lineage>
</organism>
<dbReference type="SUPFAM" id="SSF55073">
    <property type="entry name" value="Nucleotide cyclase"/>
    <property type="match status" value="1"/>
</dbReference>
<dbReference type="EMBL" id="VGLS01000836">
    <property type="protein sequence ID" value="MBM3226236.1"/>
    <property type="molecule type" value="Genomic_DNA"/>
</dbReference>
<dbReference type="SMART" id="SM00044">
    <property type="entry name" value="CYCc"/>
    <property type="match status" value="1"/>
</dbReference>
<evidence type="ECO:0000256" key="2">
    <source>
        <dbReference type="ARBA" id="ARBA00022840"/>
    </source>
</evidence>
<dbReference type="Proteomes" id="UP000712673">
    <property type="component" value="Unassembled WGS sequence"/>
</dbReference>
<dbReference type="CDD" id="cd07302">
    <property type="entry name" value="CHD"/>
    <property type="match status" value="1"/>
</dbReference>
<evidence type="ECO:0000313" key="5">
    <source>
        <dbReference type="Proteomes" id="UP000712673"/>
    </source>
</evidence>
<keyword evidence="1" id="KW-0547">Nucleotide-binding</keyword>
<name>A0A937W3J4_UNCTE</name>
<dbReference type="Pfam" id="PF13191">
    <property type="entry name" value="AAA_16"/>
    <property type="match status" value="1"/>
</dbReference>
<protein>
    <recommendedName>
        <fullName evidence="3">Guanylate cyclase domain-containing protein</fullName>
    </recommendedName>
</protein>
<dbReference type="Gene3D" id="3.40.50.300">
    <property type="entry name" value="P-loop containing nucleotide triphosphate hydrolases"/>
    <property type="match status" value="1"/>
</dbReference>
<keyword evidence="2" id="KW-0067">ATP-binding</keyword>
<dbReference type="SUPFAM" id="SSF52540">
    <property type="entry name" value="P-loop containing nucleoside triphosphate hydrolases"/>
    <property type="match status" value="1"/>
</dbReference>
<dbReference type="InterPro" id="IPR025874">
    <property type="entry name" value="DZR"/>
</dbReference>
<dbReference type="Pfam" id="PF12773">
    <property type="entry name" value="DZR"/>
    <property type="match status" value="1"/>
</dbReference>
<dbReference type="InterPro" id="IPR001054">
    <property type="entry name" value="A/G_cyclase"/>
</dbReference>
<reference evidence="4" key="1">
    <citation type="submission" date="2019-03" db="EMBL/GenBank/DDBJ databases">
        <title>Lake Tanganyika Metagenome-Assembled Genomes (MAGs).</title>
        <authorList>
            <person name="Tran P."/>
        </authorList>
    </citation>
    <scope>NUCLEOTIDE SEQUENCE</scope>
    <source>
        <strain evidence="4">K_DeepCast_65m_m2_066</strain>
    </source>
</reference>
<comment type="caution">
    <text evidence="4">The sequence shown here is derived from an EMBL/GenBank/DDBJ whole genome shotgun (WGS) entry which is preliminary data.</text>
</comment>
<dbReference type="InterPro" id="IPR027417">
    <property type="entry name" value="P-loop_NTPase"/>
</dbReference>
<feature type="domain" description="Guanylate cyclase" evidence="3">
    <location>
        <begin position="92"/>
        <end position="224"/>
    </location>
</feature>
<dbReference type="GO" id="GO:0004016">
    <property type="term" value="F:adenylate cyclase activity"/>
    <property type="evidence" value="ECO:0007669"/>
    <property type="project" value="TreeGrafter"/>
</dbReference>
<dbReference type="PANTHER" id="PTHR16305:SF28">
    <property type="entry name" value="GUANYLATE CYCLASE DOMAIN-CONTAINING PROTEIN"/>
    <property type="match status" value="1"/>
</dbReference>